<dbReference type="CDD" id="cd12107">
    <property type="entry name" value="Hemerythrin"/>
    <property type="match status" value="1"/>
</dbReference>
<dbReference type="PROSITE" id="PS00550">
    <property type="entry name" value="HEMERYTHRINS"/>
    <property type="match status" value="1"/>
</dbReference>
<keyword evidence="2" id="KW-0813">Transport</keyword>
<dbReference type="InterPro" id="IPR012827">
    <property type="entry name" value="Hemerythrin_metal-bd"/>
</dbReference>
<name>A0A7V6A3W0_9BACT</name>
<comment type="caution">
    <text evidence="6">The sequence shown here is derived from an EMBL/GenBank/DDBJ whole genome shotgun (WGS) entry which is preliminary data.</text>
</comment>
<evidence type="ECO:0000313" key="6">
    <source>
        <dbReference type="EMBL" id="HHS29640.1"/>
    </source>
</evidence>
<dbReference type="EMBL" id="DTGR01000133">
    <property type="protein sequence ID" value="HHS29640.1"/>
    <property type="molecule type" value="Genomic_DNA"/>
</dbReference>
<dbReference type="AlphaFoldDB" id="A0A7V6A3W0"/>
<dbReference type="InterPro" id="IPR016131">
    <property type="entry name" value="Haemerythrin_Fe_BS"/>
</dbReference>
<protein>
    <submittedName>
        <fullName evidence="6">Bacteriohemerythrin</fullName>
    </submittedName>
</protein>
<feature type="domain" description="Hemerythrin-like" evidence="5">
    <location>
        <begin position="14"/>
        <end position="129"/>
    </location>
</feature>
<dbReference type="PANTHER" id="PTHR37164:SF1">
    <property type="entry name" value="BACTERIOHEMERYTHRIN"/>
    <property type="match status" value="1"/>
</dbReference>
<dbReference type="NCBIfam" id="TIGR02481">
    <property type="entry name" value="hemeryth_dom"/>
    <property type="match status" value="1"/>
</dbReference>
<evidence type="ECO:0000259" key="5">
    <source>
        <dbReference type="Pfam" id="PF01814"/>
    </source>
</evidence>
<comment type="similarity">
    <text evidence="1">Belongs to the hemerythrin family.</text>
</comment>
<proteinExistence type="inferred from homology"/>
<keyword evidence="3" id="KW-0479">Metal-binding</keyword>
<reference evidence="6" key="1">
    <citation type="journal article" date="2020" name="mSystems">
        <title>Genome- and Community-Level Interaction Insights into Carbon Utilization and Element Cycling Functions of Hydrothermarchaeota in Hydrothermal Sediment.</title>
        <authorList>
            <person name="Zhou Z."/>
            <person name="Liu Y."/>
            <person name="Xu W."/>
            <person name="Pan J."/>
            <person name="Luo Z.H."/>
            <person name="Li M."/>
        </authorList>
    </citation>
    <scope>NUCLEOTIDE SEQUENCE [LARGE SCALE GENOMIC DNA]</scope>
    <source>
        <strain evidence="6">SpSt-767</strain>
    </source>
</reference>
<dbReference type="InterPro" id="IPR012312">
    <property type="entry name" value="Hemerythrin-like"/>
</dbReference>
<dbReference type="GO" id="GO:0005344">
    <property type="term" value="F:oxygen carrier activity"/>
    <property type="evidence" value="ECO:0007669"/>
    <property type="project" value="UniProtKB-KW"/>
</dbReference>
<dbReference type="InterPro" id="IPR050669">
    <property type="entry name" value="Hemerythrin"/>
</dbReference>
<gene>
    <name evidence="6" type="ORF">ENV52_08070</name>
</gene>
<organism evidence="6">
    <name type="scientific">Desulfobacca acetoxidans</name>
    <dbReference type="NCBI Taxonomy" id="60893"/>
    <lineage>
        <taxon>Bacteria</taxon>
        <taxon>Pseudomonadati</taxon>
        <taxon>Thermodesulfobacteriota</taxon>
        <taxon>Desulfobaccia</taxon>
        <taxon>Desulfobaccales</taxon>
        <taxon>Desulfobaccaceae</taxon>
        <taxon>Desulfobacca</taxon>
    </lineage>
</organism>
<evidence type="ECO:0000256" key="4">
    <source>
        <dbReference type="ARBA" id="ARBA00023004"/>
    </source>
</evidence>
<dbReference type="PANTHER" id="PTHR37164">
    <property type="entry name" value="BACTERIOHEMERYTHRIN"/>
    <property type="match status" value="1"/>
</dbReference>
<dbReference type="Pfam" id="PF01814">
    <property type="entry name" value="Hemerythrin"/>
    <property type="match status" value="1"/>
</dbReference>
<accession>A0A7V6A3W0</accession>
<dbReference type="InterPro" id="IPR035938">
    <property type="entry name" value="Hemerythrin-like_sf"/>
</dbReference>
<dbReference type="NCBIfam" id="NF033749">
    <property type="entry name" value="bact_hemeryth"/>
    <property type="match status" value="1"/>
</dbReference>
<sequence>MAGLTWNDQYSVQVRELDEQHKKLIAMVQTLHRAMREGRGKQELNKIFADLVAYTASHFSSEERLMKMHGYPDYQAHHEIHAKMTNKALSLQQEFQAGKAGITLDTMKFLEDWVAKHILVTDKKYGPFLNEKGVF</sequence>
<evidence type="ECO:0000256" key="3">
    <source>
        <dbReference type="ARBA" id="ARBA00022723"/>
    </source>
</evidence>
<evidence type="ECO:0000256" key="2">
    <source>
        <dbReference type="ARBA" id="ARBA00022621"/>
    </source>
</evidence>
<dbReference type="GO" id="GO:0046872">
    <property type="term" value="F:metal ion binding"/>
    <property type="evidence" value="ECO:0007669"/>
    <property type="project" value="UniProtKB-KW"/>
</dbReference>
<dbReference type="SUPFAM" id="SSF47188">
    <property type="entry name" value="Hemerythrin-like"/>
    <property type="match status" value="1"/>
</dbReference>
<keyword evidence="4" id="KW-0408">Iron</keyword>
<keyword evidence="2" id="KW-0561">Oxygen transport</keyword>
<dbReference type="Gene3D" id="1.20.120.50">
    <property type="entry name" value="Hemerythrin-like"/>
    <property type="match status" value="1"/>
</dbReference>
<evidence type="ECO:0000256" key="1">
    <source>
        <dbReference type="ARBA" id="ARBA00010587"/>
    </source>
</evidence>